<sequence>MSVSTFFFLVKHNDNSLEIVSSNDGKIMDGVDVSILSVGDRLDFYDYDAEILDFGSRQEMEISLQNNLMPSASVTPQTHRSVSVRRRSQSARRFYQPRMIAAERPQPISILTMEEIDKHLLEVIKSKKGPLYEAMKNAFTPPAPQRNRDGPITPLTVKMEDGSLVPLAAVDINKLKILLTNARKTIRWPKPTLIDLDLVEDLSGNKLLASFRNRPVQFFQSIIYWLIDEEAFRRSYLPSLALEAKRAGKRKATKRYVTQDFINAFCYMLLYFGGAVLDDASQQSLFVDARNKYNDQVGRYKSNEVPKTRNLFPPYQDPAEGAKAPFNIVNGIVKIEGDLSSSDETPDDETNE</sequence>
<accession>A0AC34PZY1</accession>
<name>A0AC34PZY1_9BILA</name>
<organism evidence="1 2">
    <name type="scientific">Panagrolaimus sp. JU765</name>
    <dbReference type="NCBI Taxonomy" id="591449"/>
    <lineage>
        <taxon>Eukaryota</taxon>
        <taxon>Metazoa</taxon>
        <taxon>Ecdysozoa</taxon>
        <taxon>Nematoda</taxon>
        <taxon>Chromadorea</taxon>
        <taxon>Rhabditida</taxon>
        <taxon>Tylenchina</taxon>
        <taxon>Panagrolaimomorpha</taxon>
        <taxon>Panagrolaimoidea</taxon>
        <taxon>Panagrolaimidae</taxon>
        <taxon>Panagrolaimus</taxon>
    </lineage>
</organism>
<proteinExistence type="predicted"/>
<evidence type="ECO:0000313" key="1">
    <source>
        <dbReference type="Proteomes" id="UP000887576"/>
    </source>
</evidence>
<dbReference type="WBParaSite" id="JU765_v2.g11452.t1">
    <property type="protein sequence ID" value="JU765_v2.g11452.t1"/>
    <property type="gene ID" value="JU765_v2.g11452"/>
</dbReference>
<protein>
    <submittedName>
        <fullName evidence="2">Uncharacterized protein</fullName>
    </submittedName>
</protein>
<reference evidence="2" key="1">
    <citation type="submission" date="2022-11" db="UniProtKB">
        <authorList>
            <consortium name="WormBaseParasite"/>
        </authorList>
    </citation>
    <scope>IDENTIFICATION</scope>
</reference>
<dbReference type="Proteomes" id="UP000887576">
    <property type="component" value="Unplaced"/>
</dbReference>
<evidence type="ECO:0000313" key="2">
    <source>
        <dbReference type="WBParaSite" id="JU765_v2.g11452.t1"/>
    </source>
</evidence>